<dbReference type="PANTHER" id="PTHR10209">
    <property type="entry name" value="OXIDOREDUCTASE, 2OG-FE II OXYGENASE FAMILY PROTEIN"/>
    <property type="match status" value="1"/>
</dbReference>
<name>W9S6T0_9ROSA</name>
<dbReference type="GO" id="GO:0016491">
    <property type="term" value="F:oxidoreductase activity"/>
    <property type="evidence" value="ECO:0007669"/>
    <property type="project" value="UniProtKB-KW"/>
</dbReference>
<reference evidence="6" key="1">
    <citation type="submission" date="2013-01" db="EMBL/GenBank/DDBJ databases">
        <title>Draft Genome Sequence of a Mulberry Tree, Morus notabilis C.K. Schneid.</title>
        <authorList>
            <person name="He N."/>
            <person name="Zhao S."/>
        </authorList>
    </citation>
    <scope>NUCLEOTIDE SEQUENCE</scope>
</reference>
<evidence type="ECO:0000313" key="6">
    <source>
        <dbReference type="Proteomes" id="UP000030645"/>
    </source>
</evidence>
<dbReference type="SUPFAM" id="SSF51197">
    <property type="entry name" value="Clavaminate synthase-like"/>
    <property type="match status" value="1"/>
</dbReference>
<protein>
    <recommendedName>
        <fullName evidence="4">Non-haem dioxygenase N-terminal domain-containing protein</fullName>
    </recommendedName>
</protein>
<evidence type="ECO:0000256" key="1">
    <source>
        <dbReference type="ARBA" id="ARBA00022723"/>
    </source>
</evidence>
<feature type="domain" description="Non-haem dioxygenase N-terminal" evidence="4">
    <location>
        <begin position="78"/>
        <end position="170"/>
    </location>
</feature>
<dbReference type="STRING" id="981085.W9S6T0"/>
<evidence type="ECO:0000313" key="5">
    <source>
        <dbReference type="EMBL" id="EXB93193.1"/>
    </source>
</evidence>
<accession>W9S6T0</accession>
<keyword evidence="1" id="KW-0479">Metal-binding</keyword>
<sequence length="171" mass="20002">MEQINPQHVSETNQEYDRAKALKDFDDAKVGVKGVVDAGITTLPQIFVMPPDDQDITTPCDNGNKKLPNTSEFPQFKVPLVDLKDIDDDSPRRKQIVKEIRHACETWGFFQVLHHGIPQHTMDNMIERVRRFNEQPNEVRREFYSRDKIKKVRFNSNFDLYKAKAANWRDT</sequence>
<evidence type="ECO:0000256" key="3">
    <source>
        <dbReference type="ARBA" id="ARBA00023004"/>
    </source>
</evidence>
<dbReference type="eggNOG" id="KOG0143">
    <property type="taxonomic scope" value="Eukaryota"/>
</dbReference>
<dbReference type="Gene3D" id="2.60.120.330">
    <property type="entry name" value="B-lactam Antibiotic, Isopenicillin N Synthase, Chain"/>
    <property type="match status" value="1"/>
</dbReference>
<keyword evidence="2" id="KW-0560">Oxidoreductase</keyword>
<proteinExistence type="predicted"/>
<dbReference type="Proteomes" id="UP000030645">
    <property type="component" value="Unassembled WGS sequence"/>
</dbReference>
<dbReference type="Pfam" id="PF14226">
    <property type="entry name" value="DIOX_N"/>
    <property type="match status" value="1"/>
</dbReference>
<dbReference type="GO" id="GO:0046872">
    <property type="term" value="F:metal ion binding"/>
    <property type="evidence" value="ECO:0007669"/>
    <property type="project" value="UniProtKB-KW"/>
</dbReference>
<dbReference type="InterPro" id="IPR026992">
    <property type="entry name" value="DIOX_N"/>
</dbReference>
<dbReference type="AlphaFoldDB" id="W9S6T0"/>
<dbReference type="PANTHER" id="PTHR10209:SF776">
    <property type="entry name" value="2OG-FE(II) OXYGENASE FAMILY OXIDOREDUCTASE"/>
    <property type="match status" value="1"/>
</dbReference>
<dbReference type="InterPro" id="IPR027443">
    <property type="entry name" value="IPNS-like_sf"/>
</dbReference>
<organism evidence="5 6">
    <name type="scientific">Morus notabilis</name>
    <dbReference type="NCBI Taxonomy" id="981085"/>
    <lineage>
        <taxon>Eukaryota</taxon>
        <taxon>Viridiplantae</taxon>
        <taxon>Streptophyta</taxon>
        <taxon>Embryophyta</taxon>
        <taxon>Tracheophyta</taxon>
        <taxon>Spermatophyta</taxon>
        <taxon>Magnoliopsida</taxon>
        <taxon>eudicotyledons</taxon>
        <taxon>Gunneridae</taxon>
        <taxon>Pentapetalae</taxon>
        <taxon>rosids</taxon>
        <taxon>fabids</taxon>
        <taxon>Rosales</taxon>
        <taxon>Moraceae</taxon>
        <taxon>Moreae</taxon>
        <taxon>Morus</taxon>
    </lineage>
</organism>
<gene>
    <name evidence="5" type="ORF">L484_024531</name>
</gene>
<keyword evidence="3" id="KW-0408">Iron</keyword>
<evidence type="ECO:0000259" key="4">
    <source>
        <dbReference type="Pfam" id="PF14226"/>
    </source>
</evidence>
<dbReference type="EMBL" id="KE345062">
    <property type="protein sequence ID" value="EXB93193.1"/>
    <property type="molecule type" value="Genomic_DNA"/>
</dbReference>
<keyword evidence="6" id="KW-1185">Reference proteome</keyword>
<evidence type="ECO:0000256" key="2">
    <source>
        <dbReference type="ARBA" id="ARBA00023002"/>
    </source>
</evidence>